<keyword evidence="3" id="KW-1185">Reference proteome</keyword>
<evidence type="ECO:0000313" key="3">
    <source>
        <dbReference type="Proteomes" id="UP001054902"/>
    </source>
</evidence>
<dbReference type="EMBL" id="BLLK01000047">
    <property type="protein sequence ID" value="GFH54510.1"/>
    <property type="molecule type" value="Genomic_DNA"/>
</dbReference>
<evidence type="ECO:0000256" key="1">
    <source>
        <dbReference type="SAM" id="MobiDB-lite"/>
    </source>
</evidence>
<reference evidence="2 3" key="1">
    <citation type="journal article" date="2021" name="Sci. Rep.">
        <title>The genome of the diatom Chaetoceros tenuissimus carries an ancient integrated fragment of an extant virus.</title>
        <authorList>
            <person name="Hongo Y."/>
            <person name="Kimura K."/>
            <person name="Takaki Y."/>
            <person name="Yoshida Y."/>
            <person name="Baba S."/>
            <person name="Kobayashi G."/>
            <person name="Nagasaki K."/>
            <person name="Hano T."/>
            <person name="Tomaru Y."/>
        </authorList>
    </citation>
    <scope>NUCLEOTIDE SEQUENCE [LARGE SCALE GENOMIC DNA]</scope>
    <source>
        <strain evidence="2 3">NIES-3715</strain>
    </source>
</reference>
<evidence type="ECO:0000313" key="2">
    <source>
        <dbReference type="EMBL" id="GFH54510.1"/>
    </source>
</evidence>
<sequence length="497" mass="56340">MPSLIDPSGSQFTAGILVKEAPNSSSELQIKLQAKCQKLRLVSKLPNKADLLLPIEGGTIAMRFYDSSRIKQLQSLDEFKLVQSKFNDFKTIEQDLDSVLKFQNGNKHSVIFFLVSKKEMDHQLSTNDSVFHVIQHVVRMGVDQYASTEVKGCSRILFVNDYNELISQLYSIKEALMPEKVLRKTRIFELEAKKNLMQDGHAIKFDENNKFVKERVKEALKNWAQSKGLDVDAVLVVLQHLESLEHIVDCNADVLKQIPVDESIKHEILKFFGSALSQSTGPTDIGGNVHSRNAQGSDMDGTVMIGPGGKGVSQSQSQGGDFSIANFHQRNARMPLKYANRTFHHMEQKDMDMTFQPSEDDRHNSDNHYRESCNFRPPFKTPNALHTTIDQQITYGQRPYGVNLLHRDTQMYNANGSDLYLEDHPPQYGSNQPSQGILSSRGATIGSRHRNFQPQQSYAYQNPHGSVRNVETHDDHGNHIAHYTDQIGPKRFSPYRR</sequence>
<comment type="caution">
    <text evidence="2">The sequence shown here is derived from an EMBL/GenBank/DDBJ whole genome shotgun (WGS) entry which is preliminary data.</text>
</comment>
<feature type="region of interest" description="Disordered" evidence="1">
    <location>
        <begin position="476"/>
        <end position="497"/>
    </location>
</feature>
<gene>
    <name evidence="2" type="ORF">CTEN210_10986</name>
</gene>
<accession>A0AAD3D0P5</accession>
<dbReference type="Proteomes" id="UP001054902">
    <property type="component" value="Unassembled WGS sequence"/>
</dbReference>
<name>A0AAD3D0P5_9STRA</name>
<organism evidence="2 3">
    <name type="scientific">Chaetoceros tenuissimus</name>
    <dbReference type="NCBI Taxonomy" id="426638"/>
    <lineage>
        <taxon>Eukaryota</taxon>
        <taxon>Sar</taxon>
        <taxon>Stramenopiles</taxon>
        <taxon>Ochrophyta</taxon>
        <taxon>Bacillariophyta</taxon>
        <taxon>Coscinodiscophyceae</taxon>
        <taxon>Chaetocerotophycidae</taxon>
        <taxon>Chaetocerotales</taxon>
        <taxon>Chaetocerotaceae</taxon>
        <taxon>Chaetoceros</taxon>
    </lineage>
</organism>
<protein>
    <submittedName>
        <fullName evidence="2">Uncharacterized protein</fullName>
    </submittedName>
</protein>
<proteinExistence type="predicted"/>
<dbReference type="AlphaFoldDB" id="A0AAD3D0P5"/>